<dbReference type="EMBL" id="NIVC01002626">
    <property type="protein sequence ID" value="PAA56386.1"/>
    <property type="molecule type" value="Genomic_DNA"/>
</dbReference>
<dbReference type="FunFam" id="3.10.20.90:FF:000040">
    <property type="entry name" value="FERM, RhoGEF and pleckstrin domain-containing protein"/>
    <property type="match status" value="1"/>
</dbReference>
<reference evidence="7 8" key="1">
    <citation type="submission" date="2017-06" db="EMBL/GenBank/DDBJ databases">
        <title>A platform for efficient transgenesis in Macrostomum lignano, a flatworm model organism for stem cell research.</title>
        <authorList>
            <person name="Berezikov E."/>
        </authorList>
    </citation>
    <scope>NUCLEOTIDE SEQUENCE [LARGE SCALE GENOMIC DNA]</scope>
    <source>
        <strain evidence="7">DV1</strain>
        <tissue evidence="7">Whole organism</tissue>
    </source>
</reference>
<dbReference type="InterPro" id="IPR018980">
    <property type="entry name" value="FERM_PH-like_C"/>
</dbReference>
<dbReference type="SUPFAM" id="SSF54236">
    <property type="entry name" value="Ubiquitin-like"/>
    <property type="match status" value="1"/>
</dbReference>
<dbReference type="InterPro" id="IPR018979">
    <property type="entry name" value="FERM_N"/>
</dbReference>
<dbReference type="InterPro" id="IPR000219">
    <property type="entry name" value="DH_dom"/>
</dbReference>
<keyword evidence="8" id="KW-1185">Reference proteome</keyword>
<evidence type="ECO:0000256" key="3">
    <source>
        <dbReference type="SAM" id="MobiDB-lite"/>
    </source>
</evidence>
<keyword evidence="1" id="KW-0344">Guanine-nucleotide releasing factor</keyword>
<dbReference type="Pfam" id="PF08736">
    <property type="entry name" value="FA"/>
    <property type="match status" value="1"/>
</dbReference>
<evidence type="ECO:0000259" key="5">
    <source>
        <dbReference type="PROSITE" id="PS50010"/>
    </source>
</evidence>
<dbReference type="FunFam" id="1.20.80.10:FF:000005">
    <property type="entry name" value="FERM, RhoGEF and pleckstrin domain-containing protein 1"/>
    <property type="match status" value="1"/>
</dbReference>
<feature type="domain" description="FERM" evidence="6">
    <location>
        <begin position="25"/>
        <end position="309"/>
    </location>
</feature>
<dbReference type="OrthoDB" id="9990815at2759"/>
<dbReference type="Gene3D" id="1.20.80.10">
    <property type="match status" value="1"/>
</dbReference>
<feature type="compositionally biased region" description="Basic and acidic residues" evidence="3">
    <location>
        <begin position="492"/>
        <end position="511"/>
    </location>
</feature>
<dbReference type="Pfam" id="PF00169">
    <property type="entry name" value="PH"/>
    <property type="match status" value="1"/>
</dbReference>
<feature type="compositionally biased region" description="Low complexity" evidence="3">
    <location>
        <begin position="390"/>
        <end position="404"/>
    </location>
</feature>
<dbReference type="PRINTS" id="PR00661">
    <property type="entry name" value="ERMFAMILY"/>
</dbReference>
<feature type="compositionally biased region" description="Polar residues" evidence="3">
    <location>
        <begin position="373"/>
        <end position="382"/>
    </location>
</feature>
<dbReference type="InterPro" id="IPR019749">
    <property type="entry name" value="Band_41_domain"/>
</dbReference>
<dbReference type="Gene3D" id="1.20.900.10">
    <property type="entry name" value="Dbl homology (DH) domain"/>
    <property type="match status" value="1"/>
</dbReference>
<dbReference type="Proteomes" id="UP000215902">
    <property type="component" value="Unassembled WGS sequence"/>
</dbReference>
<dbReference type="SMART" id="SM00295">
    <property type="entry name" value="B41"/>
    <property type="match status" value="1"/>
</dbReference>
<dbReference type="Pfam" id="PF09379">
    <property type="entry name" value="FERM_N"/>
    <property type="match status" value="1"/>
</dbReference>
<evidence type="ECO:0000259" key="6">
    <source>
        <dbReference type="PROSITE" id="PS50057"/>
    </source>
</evidence>
<dbReference type="GO" id="GO:0005085">
    <property type="term" value="F:guanyl-nucleotide exchange factor activity"/>
    <property type="evidence" value="ECO:0007669"/>
    <property type="project" value="UniProtKB-KW"/>
</dbReference>
<dbReference type="PROSITE" id="PS50057">
    <property type="entry name" value="FERM_3"/>
    <property type="match status" value="1"/>
</dbReference>
<name>A0A267E4M7_9PLAT</name>
<dbReference type="InterPro" id="IPR000798">
    <property type="entry name" value="Ez/rad/moesin-like"/>
</dbReference>
<evidence type="ECO:0000313" key="7">
    <source>
        <dbReference type="EMBL" id="PAA56386.1"/>
    </source>
</evidence>
<feature type="region of interest" description="Disordered" evidence="3">
    <location>
        <begin position="589"/>
        <end position="657"/>
    </location>
</feature>
<dbReference type="Gene3D" id="2.30.29.30">
    <property type="entry name" value="Pleckstrin-homology domain (PH domain)/Phosphotyrosine-binding domain (PTB)"/>
    <property type="match status" value="3"/>
</dbReference>
<feature type="region of interest" description="Disordered" evidence="3">
    <location>
        <begin position="351"/>
        <end position="404"/>
    </location>
</feature>
<evidence type="ECO:0000256" key="1">
    <source>
        <dbReference type="ARBA" id="ARBA00022658"/>
    </source>
</evidence>
<dbReference type="PANTHER" id="PTHR45858:SF5">
    <property type="entry name" value="MOESIN_EZRIN_RADIXIN HOMOLOG 1"/>
    <property type="match status" value="1"/>
</dbReference>
<dbReference type="SMART" id="SM00233">
    <property type="entry name" value="PH"/>
    <property type="match status" value="2"/>
</dbReference>
<feature type="domain" description="PH" evidence="4">
    <location>
        <begin position="1146"/>
        <end position="1246"/>
    </location>
</feature>
<dbReference type="InterPro" id="IPR014847">
    <property type="entry name" value="FA"/>
</dbReference>
<dbReference type="CDD" id="cd14473">
    <property type="entry name" value="FERM_B-lobe"/>
    <property type="match status" value="1"/>
</dbReference>
<dbReference type="SUPFAM" id="SSF47031">
    <property type="entry name" value="Second domain of FERM"/>
    <property type="match status" value="1"/>
</dbReference>
<dbReference type="AlphaFoldDB" id="A0A267E4M7"/>
<dbReference type="Pfam" id="PF09380">
    <property type="entry name" value="FERM_C"/>
    <property type="match status" value="1"/>
</dbReference>
<dbReference type="PRINTS" id="PR00935">
    <property type="entry name" value="BAND41"/>
</dbReference>
<protein>
    <recommendedName>
        <fullName evidence="9">Moesin/ezrin/radixin homolog 1</fullName>
    </recommendedName>
</protein>
<dbReference type="InterPro" id="IPR000299">
    <property type="entry name" value="FERM_domain"/>
</dbReference>
<evidence type="ECO:0000259" key="4">
    <source>
        <dbReference type="PROSITE" id="PS50003"/>
    </source>
</evidence>
<sequence length="1268" mass="140949">MSESRKTPPTSPRRGGGGSGGGKTLTVKVVMLDDTVNSFQVPSRVAGQELFNAVVKKLKLLEIDYFDLEFLSKEGRQCWLDHEKTLPKQCPATIELIFYFSVKFYPPDPHLLEDEYTRFLFALQIKRDLVNGLLPCAENTMALLASYLVQAEIGDFLEEEYLDTLYLTQLKVLPQPYTEDLLKKVMEYHKAHIGLTPEDSEYSLLDTARKVELYGIRLHPAKDHEGLPLNLAVAHAGVLVFQNTSRINTFSWAKVRKLSFKRKKFLVKLHPEGYGYYKDTVEFYFDSRDECKHFWKKCIEHHTFFRCQAVKLTNRPKPKVVSKGSTFRYCGRTQKQLVEFVRENYVKRPHFDRGSGARSLPSRSPGARRAPHLQQSSQFNTQQREHRPHLLNSSSARSANSTSSGSHTLLLLGELASSRELGLQQQHFRLHHHGRHANSNSSSAAAAGAGANSEVTPGNHRSVTASPTSSTPSRQPYGRARSLPDGGEGVEEERRRTSPKRETPADGRLDVSEEAPLPPDGVDLPPPPLSEQDNSTELAQQQQQQQKGPPYIAGVTYETRVRAAGSGDRASTILGDREELAIIQDCADEGLQPRPAPGRGGGLNGANQQQLAASSPPPMPPPSPPPPPPPLSQGGEAIDAGDLGEDDDAGDADRRGRCYGGGGAHSVASHTLALSGAGSGSARGGGGGCGLSTDADSDADARSTASSAFSSAGGYRGRRSKQHFPTERPYYLCKELLMTERAYRRDLEILCDHLRKAVGHLPDAETVLGPAWSVLDQLREEHAHLLRDLEQRLHAWERSAVAIATALANGQAPPPMEQHRVAEVLLRHLRLLPWYRKYMEGAPEMLLSLFRALRDNRQLEDAVRAFESQKLCYLPLACLLLAPAHRLLHYRRICNLLLCHYGNGDEAESPDAQDSRLLQAQLLDALTQHRDSCIRAEQLNQLAELQRDVLGADSLLNPLADRPAAFVRLGWLKKLSRRGFAARLFFLTGDTLLYASRGSLQLLKLHGHLPMSPPDAVAAVPIDSASGPDSEQHRAMLDAASLAACDAEPHSFAVFGGRPRRAFVLAARSEADRQLWLRDIAWVASSSASLADPPSPTAQQAAAVSSANPSSSTERHHIQQRSFFTAHVCWHRCATVGFQDIVRCHDCRISGHLLRKFKNSGGWQRLWVVFSHFSLFFYKSYHDEAPMATLPLIGYRISQPDESDAHLTQGKSNVFKLQWKHHEYFFRTDCQYTFERWFDSINSAISPAKSREPRHQQQQQQQTSTKQH</sequence>
<feature type="compositionally biased region" description="Low complexity" evidence="3">
    <location>
        <begin position="437"/>
        <end position="453"/>
    </location>
</feature>
<dbReference type="InterPro" id="IPR041788">
    <property type="entry name" value="FARP1/FARP2/FRMD7_FERM_C"/>
</dbReference>
<dbReference type="SUPFAM" id="SSF50729">
    <property type="entry name" value="PH domain-like"/>
    <property type="match status" value="3"/>
</dbReference>
<dbReference type="InterPro" id="IPR029071">
    <property type="entry name" value="Ubiquitin-like_domsf"/>
</dbReference>
<dbReference type="InterPro" id="IPR019748">
    <property type="entry name" value="FERM_central"/>
</dbReference>
<dbReference type="STRING" id="282301.A0A267E4M7"/>
<dbReference type="FunFam" id="2.30.29.30:FF:000002">
    <property type="entry name" value="Band 4.1-like protein 5 isoform 1"/>
    <property type="match status" value="1"/>
</dbReference>
<dbReference type="PROSITE" id="PS50010">
    <property type="entry name" value="DH_2"/>
    <property type="match status" value="1"/>
</dbReference>
<comment type="caution">
    <text evidence="7">The sequence shown here is derived from an EMBL/GenBank/DDBJ whole genome shotgun (WGS) entry which is preliminary data.</text>
</comment>
<dbReference type="SUPFAM" id="SSF48065">
    <property type="entry name" value="DBL homology domain (DH-domain)"/>
    <property type="match status" value="1"/>
</dbReference>
<dbReference type="CDD" id="cd17098">
    <property type="entry name" value="FERM_F1_FARP1_like"/>
    <property type="match status" value="1"/>
</dbReference>
<feature type="compositionally biased region" description="Low complexity" evidence="3">
    <location>
        <begin position="605"/>
        <end position="614"/>
    </location>
</feature>
<dbReference type="Pfam" id="PF00621">
    <property type="entry name" value="RhoGEF"/>
    <property type="match status" value="1"/>
</dbReference>
<dbReference type="Pfam" id="PF00373">
    <property type="entry name" value="FERM_M"/>
    <property type="match status" value="1"/>
</dbReference>
<dbReference type="Gene3D" id="3.10.20.90">
    <property type="entry name" value="Phosphatidylinositol 3-kinase Catalytic Subunit, Chain A, domain 1"/>
    <property type="match status" value="1"/>
</dbReference>
<feature type="region of interest" description="Disordered" evidence="3">
    <location>
        <begin position="676"/>
        <end position="699"/>
    </location>
</feature>
<gene>
    <name evidence="7" type="ORF">BOX15_Mlig013694g1</name>
</gene>
<dbReference type="SMART" id="SM01195">
    <property type="entry name" value="FA"/>
    <property type="match status" value="1"/>
</dbReference>
<evidence type="ECO:0008006" key="9">
    <source>
        <dbReference type="Google" id="ProtNLM"/>
    </source>
</evidence>
<feature type="compositionally biased region" description="Pro residues" evidence="3">
    <location>
        <begin position="516"/>
        <end position="529"/>
    </location>
</feature>
<dbReference type="InterPro" id="IPR001849">
    <property type="entry name" value="PH_domain"/>
</dbReference>
<dbReference type="SMART" id="SM01196">
    <property type="entry name" value="FERM_C"/>
    <property type="match status" value="1"/>
</dbReference>
<feature type="region of interest" description="Disordered" evidence="3">
    <location>
        <begin position="433"/>
        <end position="551"/>
    </location>
</feature>
<keyword evidence="2" id="KW-0677">Repeat</keyword>
<dbReference type="PANTHER" id="PTHR45858">
    <property type="entry name" value="FERM DOMAIN CONTAINING PROTEIN"/>
    <property type="match status" value="1"/>
</dbReference>
<feature type="compositionally biased region" description="Pro residues" evidence="3">
    <location>
        <begin position="615"/>
        <end position="631"/>
    </location>
</feature>
<dbReference type="InterPro" id="IPR035899">
    <property type="entry name" value="DBL_dom_sf"/>
</dbReference>
<dbReference type="InterPro" id="IPR014352">
    <property type="entry name" value="FERM/acyl-CoA-bd_prot_sf"/>
</dbReference>
<dbReference type="GO" id="GO:0008092">
    <property type="term" value="F:cytoskeletal protein binding"/>
    <property type="evidence" value="ECO:0007669"/>
    <property type="project" value="InterPro"/>
</dbReference>
<feature type="domain" description="DH" evidence="5">
    <location>
        <begin position="728"/>
        <end position="929"/>
    </location>
</feature>
<feature type="compositionally biased region" description="Gly residues" evidence="3">
    <location>
        <begin position="677"/>
        <end position="690"/>
    </location>
</feature>
<evidence type="ECO:0000313" key="8">
    <source>
        <dbReference type="Proteomes" id="UP000215902"/>
    </source>
</evidence>
<dbReference type="CDD" id="cd13193">
    <property type="entry name" value="FERM_C_FARP1-like"/>
    <property type="match status" value="1"/>
</dbReference>
<accession>A0A267E4M7</accession>
<organism evidence="7 8">
    <name type="scientific">Macrostomum lignano</name>
    <dbReference type="NCBI Taxonomy" id="282301"/>
    <lineage>
        <taxon>Eukaryota</taxon>
        <taxon>Metazoa</taxon>
        <taxon>Spiralia</taxon>
        <taxon>Lophotrochozoa</taxon>
        <taxon>Platyhelminthes</taxon>
        <taxon>Rhabditophora</taxon>
        <taxon>Macrostomorpha</taxon>
        <taxon>Macrostomida</taxon>
        <taxon>Macrostomidae</taxon>
        <taxon>Macrostomum</taxon>
    </lineage>
</organism>
<dbReference type="InterPro" id="IPR051835">
    <property type="entry name" value="RAC1-GEF"/>
</dbReference>
<dbReference type="PROSITE" id="PS50003">
    <property type="entry name" value="PH_DOMAIN"/>
    <property type="match status" value="2"/>
</dbReference>
<feature type="domain" description="PH" evidence="4">
    <location>
        <begin position="965"/>
        <end position="1085"/>
    </location>
</feature>
<feature type="region of interest" description="Disordered" evidence="3">
    <location>
        <begin position="1090"/>
        <end position="1112"/>
    </location>
</feature>
<evidence type="ECO:0000256" key="2">
    <source>
        <dbReference type="ARBA" id="ARBA00022737"/>
    </source>
</evidence>
<proteinExistence type="predicted"/>
<dbReference type="InterPro" id="IPR011993">
    <property type="entry name" value="PH-like_dom_sf"/>
</dbReference>
<dbReference type="InterPro" id="IPR035963">
    <property type="entry name" value="FERM_2"/>
</dbReference>
<feature type="region of interest" description="Disordered" evidence="3">
    <location>
        <begin position="1"/>
        <end position="22"/>
    </location>
</feature>
<feature type="compositionally biased region" description="Polar residues" evidence="3">
    <location>
        <begin position="454"/>
        <end position="465"/>
    </location>
</feature>
<feature type="region of interest" description="Disordered" evidence="3">
    <location>
        <begin position="1247"/>
        <end position="1268"/>
    </location>
</feature>